<dbReference type="InterPro" id="IPR011009">
    <property type="entry name" value="Kinase-like_dom_sf"/>
</dbReference>
<dbReference type="EC" id="3.1.1.29" evidence="1"/>
<dbReference type="GO" id="GO:0004045">
    <property type="term" value="F:peptidyl-tRNA hydrolase activity"/>
    <property type="evidence" value="ECO:0007669"/>
    <property type="project" value="UniProtKB-EC"/>
</dbReference>
<dbReference type="PANTHER" id="PTHR12649:SF29">
    <property type="entry name" value="AMINOACYL-TRNA HYDROLASE"/>
    <property type="match status" value="1"/>
</dbReference>
<dbReference type="GO" id="GO:0005829">
    <property type="term" value="C:cytosol"/>
    <property type="evidence" value="ECO:0007669"/>
    <property type="project" value="TreeGrafter"/>
</dbReference>
<dbReference type="SMART" id="SM00165">
    <property type="entry name" value="UBA"/>
    <property type="match status" value="1"/>
</dbReference>
<dbReference type="GO" id="GO:0005524">
    <property type="term" value="F:ATP binding"/>
    <property type="evidence" value="ECO:0007669"/>
    <property type="project" value="InterPro"/>
</dbReference>
<dbReference type="EMBL" id="JABDTM020026475">
    <property type="protein sequence ID" value="KAH0811890.1"/>
    <property type="molecule type" value="Genomic_DNA"/>
</dbReference>
<dbReference type="CDD" id="cd14296">
    <property type="entry name" value="UBA1_scUBP14_like"/>
    <property type="match status" value="1"/>
</dbReference>
<dbReference type="FunFam" id="3.30.200.20:FF:000051">
    <property type="entry name" value="Peripheral plasma membrane protein CASK isoform B"/>
    <property type="match status" value="1"/>
</dbReference>
<evidence type="ECO:0000256" key="1">
    <source>
        <dbReference type="ARBA" id="ARBA00013260"/>
    </source>
</evidence>
<sequence length="1572" mass="177011">MEAANKPYAKFQPNEEFMESLISMGISESHAQEALFCTGNESVEAAISYVFTNLLQEDNDDGNVVQRGAFAENNYEDIPKRYKMTFVVNTSLKMGVGKIAAQVAHACLGLYREMRLSGEREDSLNEWDYFGEKKVILKGLNTEHLEELFNKAKELNVPCYLVSDSGYTQIPPGSVTVLSLFGDEEEVNAITGTLMGVGVLLFCRGTTRRQISNAINQPEFLMKSGVKSEQKRVFLVDSHKTLVSREKTVELARQRRTSCQRGPPSCRVVRVPREPSPRRLITHSRTEPATPTSSEITVQICKQNRRKNGKKSGFGVEIRGSGCGACALGVDPAGVAPVPVTAVSLCPFITVFLGVCVGVSVSNVACLVAANPVSRVALPAPGVEEDANRRRLRHVESRCAPFYVFRREMADEEVLFDDVYDLCEEIGRTFPSKKHEQHLKLLLDVFVAMTKALIAKCWWSDKIPERRMRDDLPRNVGAVTERSDERSRRDVKEIERRWQGHGKWSASVRPGVVTLQVLSFSHIHLCAVGIVDGPSKADLGHTNDKDAAWTRMNFDPVGCCGVVVKNSGAWVSRGGGEKSLMVVKHRQMQRVRQFLETATFFYILNPTGIDTTPFNPTFDLRVKHWSFEPDIRGNATSLDSFAFYATLLGAEGAAGEERVALNVDRVLNLEEWPSRGGGGSKWRKSLATDVYSKKKLRSHPIRKLFKVMKALGISLLRRERDARIKETSPVEKKDDPPPLSISERIGEGGYKRLVTNLLSLFKNAPEGNLDPRKVLVLETRPYCFVLRREPYEMVHSENRFIVEGFVCCYNYIQGVIEGKIREFVVSDFISLSSVALCSIRKYGIVCGFTLIRYPTGRGAGKVAVADLCLEHLQHPDSICNVVHNNYRRRDELVGKGEDFFQGRILRRAMDVCVCLSGADGRVVEGRATLFRHHREVSRVQIPGRMDLPWMLCCPERRREGGRGWPRKVPRSPAAHKEKKERKNKPTARGPFSIVRRCIHRQTGQQFAAKIVDVAKFTSSPGLSTDGEHLRFPSFQPLHTCPPSLFADLKREATICHMLKHPHIVELLETYSSEGMLYMVFEYLTRWTRDAQERSSLSIIRNRKTSLGTPDASYPSRSSPRGRRKLAKERVVGLGAAGNPRDSLSVTLVRMDGSDLCYEVVRRASSGFVYSEAVNQTRGQLTSGIRSLRPRVHQTVSNHAAAAAAEIIPRIPSPVCLTCSSSSHYMRQILEAMRYCHENDIVHRDIKPECILLATKENSAPVKLGGFGVAVQLPDRHPANPGGESVFYCLSRARTPYPSFTFVIVLFICGDTTTSKQRRRRHLGLKKRTKGTDDCLFRIKCRKESIWSLFTLTTSGIFAFFQPQGVLLDRVPPFKPCANEFSLPFRVILRHWRDLDATLKHNKRKDALRVSSQKKRENSRTPGTAHDFDISVKVAAAQPSAPFLSPTPGWGCCVKNERPPRWPSMKLDTMNNGRRRRRRSIFEVVVSAKSRNEKMKSRRFDGRRRGSRVTLRNSKLAVLRNRIQMYANSARRNDIVAQKRPARSILGDHRNLKGPARVLQHLIWKDRKFISAV</sequence>
<dbReference type="SUPFAM" id="SSF46934">
    <property type="entry name" value="UBA-like"/>
    <property type="match status" value="1"/>
</dbReference>
<feature type="compositionally biased region" description="Basic residues" evidence="5">
    <location>
        <begin position="976"/>
        <end position="985"/>
    </location>
</feature>
<dbReference type="SUPFAM" id="SSF102462">
    <property type="entry name" value="Peptidyl-tRNA hydrolase II"/>
    <property type="match status" value="1"/>
</dbReference>
<keyword evidence="2" id="KW-0378">Hydrolase</keyword>
<dbReference type="GO" id="GO:0004672">
    <property type="term" value="F:protein kinase activity"/>
    <property type="evidence" value="ECO:0007669"/>
    <property type="project" value="InterPro"/>
</dbReference>
<accession>A0A8J6HC10</accession>
<dbReference type="InterPro" id="IPR015940">
    <property type="entry name" value="UBA"/>
</dbReference>
<dbReference type="PANTHER" id="PTHR12649">
    <property type="entry name" value="PEPTIDYL-TRNA HYDROLASE 2"/>
    <property type="match status" value="1"/>
</dbReference>
<gene>
    <name evidence="8" type="ORF">GEV33_010897</name>
</gene>
<comment type="similarity">
    <text evidence="3">Belongs to the PTH2 family.</text>
</comment>
<reference evidence="8" key="1">
    <citation type="journal article" date="2020" name="J Insects Food Feed">
        <title>The yellow mealworm (Tenebrio molitor) genome: a resource for the emerging insects as food and feed industry.</title>
        <authorList>
            <person name="Eriksson T."/>
            <person name="Andere A."/>
            <person name="Kelstrup H."/>
            <person name="Emery V."/>
            <person name="Picard C."/>
        </authorList>
    </citation>
    <scope>NUCLEOTIDE SEQUENCE</scope>
    <source>
        <strain evidence="8">Stoneville</strain>
        <tissue evidence="8">Whole head</tissue>
    </source>
</reference>
<evidence type="ECO:0000259" key="7">
    <source>
        <dbReference type="PROSITE" id="PS50030"/>
    </source>
</evidence>
<feature type="region of interest" description="Disordered" evidence="5">
    <location>
        <begin position="1403"/>
        <end position="1424"/>
    </location>
</feature>
<evidence type="ECO:0000256" key="5">
    <source>
        <dbReference type="SAM" id="MobiDB-lite"/>
    </source>
</evidence>
<dbReference type="Pfam" id="PF01981">
    <property type="entry name" value="PTH2"/>
    <property type="match status" value="1"/>
</dbReference>
<dbReference type="NCBIfam" id="TIGR00283">
    <property type="entry name" value="arch_pth2"/>
    <property type="match status" value="1"/>
</dbReference>
<keyword evidence="9" id="KW-1185">Reference proteome</keyword>
<dbReference type="InterPro" id="IPR023476">
    <property type="entry name" value="Pep_tRNA_hydro_II_dom_sf"/>
</dbReference>
<dbReference type="InterPro" id="IPR000719">
    <property type="entry name" value="Prot_kinase_dom"/>
</dbReference>
<proteinExistence type="inferred from homology"/>
<dbReference type="SUPFAM" id="SSF56112">
    <property type="entry name" value="Protein kinase-like (PK-like)"/>
    <property type="match status" value="1"/>
</dbReference>
<dbReference type="FunFam" id="3.40.1490.10:FF:000002">
    <property type="entry name" value="Peptidyl-tRNA hydrolase 2, mitochondrial"/>
    <property type="match status" value="1"/>
</dbReference>
<dbReference type="Pfam" id="PF22562">
    <property type="entry name" value="UBA_7"/>
    <property type="match status" value="1"/>
</dbReference>
<organism evidence="8 9">
    <name type="scientific">Tenebrio molitor</name>
    <name type="common">Yellow mealworm beetle</name>
    <dbReference type="NCBI Taxonomy" id="7067"/>
    <lineage>
        <taxon>Eukaryota</taxon>
        <taxon>Metazoa</taxon>
        <taxon>Ecdysozoa</taxon>
        <taxon>Arthropoda</taxon>
        <taxon>Hexapoda</taxon>
        <taxon>Insecta</taxon>
        <taxon>Pterygota</taxon>
        <taxon>Neoptera</taxon>
        <taxon>Endopterygota</taxon>
        <taxon>Coleoptera</taxon>
        <taxon>Polyphaga</taxon>
        <taxon>Cucujiformia</taxon>
        <taxon>Tenebrionidae</taxon>
        <taxon>Tenebrio</taxon>
    </lineage>
</organism>
<evidence type="ECO:0000313" key="9">
    <source>
        <dbReference type="Proteomes" id="UP000719412"/>
    </source>
</evidence>
<evidence type="ECO:0000256" key="2">
    <source>
        <dbReference type="ARBA" id="ARBA00022801"/>
    </source>
</evidence>
<feature type="domain" description="UBA" evidence="7">
    <location>
        <begin position="12"/>
        <end position="53"/>
    </location>
</feature>
<dbReference type="Gene3D" id="1.10.8.10">
    <property type="entry name" value="DNA helicase RuvA subunit, C-terminal domain"/>
    <property type="match status" value="1"/>
</dbReference>
<dbReference type="Gene3D" id="1.10.510.10">
    <property type="entry name" value="Transferase(Phosphotransferase) domain 1"/>
    <property type="match status" value="1"/>
</dbReference>
<evidence type="ECO:0000256" key="4">
    <source>
        <dbReference type="ARBA" id="ARBA00048707"/>
    </source>
</evidence>
<dbReference type="InterPro" id="IPR009060">
    <property type="entry name" value="UBA-like_sf"/>
</dbReference>
<dbReference type="Gene3D" id="3.30.200.20">
    <property type="entry name" value="Phosphorylase Kinase, domain 1"/>
    <property type="match status" value="1"/>
</dbReference>
<comment type="caution">
    <text evidence="8">The sequence shown here is derived from an EMBL/GenBank/DDBJ whole genome shotgun (WGS) entry which is preliminary data.</text>
</comment>
<dbReference type="CDD" id="cd02430">
    <property type="entry name" value="PTH2"/>
    <property type="match status" value="1"/>
</dbReference>
<evidence type="ECO:0000313" key="8">
    <source>
        <dbReference type="EMBL" id="KAH0811890.1"/>
    </source>
</evidence>
<dbReference type="PROSITE" id="PS50030">
    <property type="entry name" value="UBA"/>
    <property type="match status" value="1"/>
</dbReference>
<comment type="catalytic activity">
    <reaction evidence="4">
        <text>an N-acyl-L-alpha-aminoacyl-tRNA + H2O = an N-acyl-L-amino acid + a tRNA + H(+)</text>
        <dbReference type="Rhea" id="RHEA:54448"/>
        <dbReference type="Rhea" id="RHEA-COMP:10123"/>
        <dbReference type="Rhea" id="RHEA-COMP:13883"/>
        <dbReference type="ChEBI" id="CHEBI:15377"/>
        <dbReference type="ChEBI" id="CHEBI:15378"/>
        <dbReference type="ChEBI" id="CHEBI:59874"/>
        <dbReference type="ChEBI" id="CHEBI:78442"/>
        <dbReference type="ChEBI" id="CHEBI:138191"/>
        <dbReference type="EC" id="3.1.1.29"/>
    </reaction>
</comment>
<dbReference type="Gene3D" id="3.40.1490.10">
    <property type="entry name" value="Bit1"/>
    <property type="match status" value="1"/>
</dbReference>
<protein>
    <recommendedName>
        <fullName evidence="1">peptidyl-tRNA hydrolase</fullName>
        <ecNumber evidence="1">3.1.1.29</ecNumber>
    </recommendedName>
</protein>
<feature type="domain" description="Protein kinase" evidence="6">
    <location>
        <begin position="980"/>
        <end position="1428"/>
    </location>
</feature>
<evidence type="ECO:0000256" key="3">
    <source>
        <dbReference type="ARBA" id="ARBA00038050"/>
    </source>
</evidence>
<dbReference type="Proteomes" id="UP000719412">
    <property type="component" value="Unassembled WGS sequence"/>
</dbReference>
<dbReference type="InterPro" id="IPR002833">
    <property type="entry name" value="PTH2"/>
</dbReference>
<evidence type="ECO:0000259" key="6">
    <source>
        <dbReference type="PROSITE" id="PS50011"/>
    </source>
</evidence>
<dbReference type="Pfam" id="PF00069">
    <property type="entry name" value="Pkinase"/>
    <property type="match status" value="1"/>
</dbReference>
<name>A0A8J6HC10_TENMO</name>
<dbReference type="PROSITE" id="PS50011">
    <property type="entry name" value="PROTEIN_KINASE_DOM"/>
    <property type="match status" value="1"/>
</dbReference>
<feature type="region of interest" description="Disordered" evidence="5">
    <location>
        <begin position="960"/>
        <end position="987"/>
    </location>
</feature>
<reference evidence="8" key="2">
    <citation type="submission" date="2021-08" db="EMBL/GenBank/DDBJ databases">
        <authorList>
            <person name="Eriksson T."/>
        </authorList>
    </citation>
    <scope>NUCLEOTIDE SEQUENCE</scope>
    <source>
        <strain evidence="8">Stoneville</strain>
        <tissue evidence="8">Whole head</tissue>
    </source>
</reference>